<dbReference type="Gene3D" id="2.60.40.1890">
    <property type="entry name" value="PCu(A)C copper chaperone"/>
    <property type="match status" value="1"/>
</dbReference>
<dbReference type="InterPro" id="IPR036182">
    <property type="entry name" value="PCuAC_sf"/>
</dbReference>
<dbReference type="InterPro" id="IPR007410">
    <property type="entry name" value="LpqE-like"/>
</dbReference>
<keyword evidence="3" id="KW-1185">Reference proteome</keyword>
<gene>
    <name evidence="2" type="ORF">OH718_00980</name>
</gene>
<sequence>MLMNTLIRNALTTAPCKSLLLALSVLGFSLQAHAQTTVDDAWVRATVAGQPATGAFMNITSSTGGKLVEVSSPAAKDVQIHQMSMKNDVMNMQQVKSIDLPAGKTVVLDSNGYHVMLMGLVAQVKEGDQVPLTLTVEDDKGVKESIKVSAPVRALTAQGHSGHGDHSGH</sequence>
<accession>A0ABT3BQP0</accession>
<name>A0ABT3BQP0_9PSED</name>
<feature type="signal peptide" evidence="1">
    <location>
        <begin position="1"/>
        <end position="34"/>
    </location>
</feature>
<dbReference type="RefSeq" id="WP_162881700.1">
    <property type="nucleotide sequence ID" value="NZ_JAFGZD010000001.1"/>
</dbReference>
<dbReference type="GeneID" id="93559490"/>
<dbReference type="InterPro" id="IPR058248">
    <property type="entry name" value="Lxx211020-like"/>
</dbReference>
<proteinExistence type="predicted"/>
<dbReference type="SUPFAM" id="SSF110087">
    <property type="entry name" value="DR1885-like metal-binding protein"/>
    <property type="match status" value="1"/>
</dbReference>
<comment type="caution">
    <text evidence="2">The sequence shown here is derived from an EMBL/GenBank/DDBJ whole genome shotgun (WGS) entry which is preliminary data.</text>
</comment>
<evidence type="ECO:0000256" key="1">
    <source>
        <dbReference type="SAM" id="SignalP"/>
    </source>
</evidence>
<dbReference type="Pfam" id="PF04314">
    <property type="entry name" value="PCuAC"/>
    <property type="match status" value="1"/>
</dbReference>
<keyword evidence="1" id="KW-0732">Signal</keyword>
<evidence type="ECO:0000313" key="2">
    <source>
        <dbReference type="EMBL" id="MCV4375159.1"/>
    </source>
</evidence>
<reference evidence="2 3" key="1">
    <citation type="submission" date="2022-10" db="EMBL/GenBank/DDBJ databases">
        <title>Characterization of Pseudomonas capsici strains from pepper and tomato in Georgia.</title>
        <authorList>
            <person name="Zhao M."/>
            <person name="Dutta B."/>
        </authorList>
    </citation>
    <scope>NUCLEOTIDE SEQUENCE [LARGE SCALE GENOMIC DNA]</scope>
    <source>
        <strain evidence="2 3">Pc20-5</strain>
    </source>
</reference>
<protein>
    <submittedName>
        <fullName evidence="2">Copper chaperone PCu(A)C</fullName>
    </submittedName>
</protein>
<dbReference type="PANTHER" id="PTHR36302">
    <property type="entry name" value="BLR7088 PROTEIN"/>
    <property type="match status" value="1"/>
</dbReference>
<organism evidence="2 3">
    <name type="scientific">Pseudomonas capsici</name>
    <dbReference type="NCBI Taxonomy" id="2810614"/>
    <lineage>
        <taxon>Bacteria</taxon>
        <taxon>Pseudomonadati</taxon>
        <taxon>Pseudomonadota</taxon>
        <taxon>Gammaproteobacteria</taxon>
        <taxon>Pseudomonadales</taxon>
        <taxon>Pseudomonadaceae</taxon>
        <taxon>Pseudomonas</taxon>
    </lineage>
</organism>
<feature type="chain" id="PRO_5045213446" evidence="1">
    <location>
        <begin position="35"/>
        <end position="169"/>
    </location>
</feature>
<dbReference type="EMBL" id="JAOXML010000001">
    <property type="protein sequence ID" value="MCV4375159.1"/>
    <property type="molecule type" value="Genomic_DNA"/>
</dbReference>
<dbReference type="PANTHER" id="PTHR36302:SF1">
    <property type="entry name" value="COPPER CHAPERONE PCU(A)C"/>
    <property type="match status" value="1"/>
</dbReference>
<evidence type="ECO:0000313" key="3">
    <source>
        <dbReference type="Proteomes" id="UP001207294"/>
    </source>
</evidence>
<dbReference type="Proteomes" id="UP001207294">
    <property type="component" value="Unassembled WGS sequence"/>
</dbReference>